<reference evidence="1" key="1">
    <citation type="journal article" date="2022" name="Microorganisms">
        <title>Two New Species of Filamentous Sulfur Bacteria of the Genus Thiothrix, Thiothrix winogradskyi sp. nov. and 'Candidatus Thiothrix sulfatifontis' sp. nov.</title>
        <authorList>
            <person name="Ravin N.V."/>
            <person name="Rossetti S."/>
            <person name="Beletsky A.V."/>
            <person name="Kadnikov V.V."/>
            <person name="Rudenko T.S."/>
            <person name="Smolyakov D.D."/>
            <person name="Moskvitina M.I."/>
            <person name="Gureeva M.V."/>
            <person name="Mardanov A.V."/>
            <person name="Grabovich M.Y."/>
        </authorList>
    </citation>
    <scope>NUCLEOTIDE SEQUENCE</scope>
    <source>
        <strain evidence="1">CT3</strain>
    </source>
</reference>
<gene>
    <name evidence="1" type="ORF">L2Y54_00850</name>
</gene>
<organism evidence="1 2">
    <name type="scientific">Thiothrix winogradskyi</name>
    <dbReference type="NCBI Taxonomy" id="96472"/>
    <lineage>
        <taxon>Bacteria</taxon>
        <taxon>Pseudomonadati</taxon>
        <taxon>Pseudomonadota</taxon>
        <taxon>Gammaproteobacteria</taxon>
        <taxon>Thiotrichales</taxon>
        <taxon>Thiotrichaceae</taxon>
        <taxon>Thiothrix</taxon>
    </lineage>
</organism>
<protein>
    <submittedName>
        <fullName evidence="1">DUF2281 domain-containing protein</fullName>
    </submittedName>
</protein>
<accession>A0ABY3T1F7</accession>
<sequence>MIPNAVLQDFETLPSDAQQQVIDFIAFIKARYQARVTKQPQSTLESSFGSIKVKKKVTLEQMDEAIRQRGATL</sequence>
<name>A0ABY3T1F7_9GAMM</name>
<evidence type="ECO:0000313" key="1">
    <source>
        <dbReference type="EMBL" id="UJS24609.1"/>
    </source>
</evidence>
<dbReference type="Proteomes" id="UP001054801">
    <property type="component" value="Chromosome"/>
</dbReference>
<evidence type="ECO:0000313" key="2">
    <source>
        <dbReference type="Proteomes" id="UP001054801"/>
    </source>
</evidence>
<keyword evidence="2" id="KW-1185">Reference proteome</keyword>
<dbReference type="RefSeq" id="WP_236499212.1">
    <property type="nucleotide sequence ID" value="NZ_CP091244.1"/>
</dbReference>
<dbReference type="EMBL" id="CP091244">
    <property type="protein sequence ID" value="UJS24609.1"/>
    <property type="molecule type" value="Genomic_DNA"/>
</dbReference>
<proteinExistence type="predicted"/>